<keyword evidence="1" id="KW-0808">Transferase</keyword>
<accession>A0A6G5QEZ6</accession>
<dbReference type="InterPro" id="IPR012675">
    <property type="entry name" value="Beta-grasp_dom_sf"/>
</dbReference>
<dbReference type="Proteomes" id="UP000503264">
    <property type="component" value="Chromosome"/>
</dbReference>
<dbReference type="Pfam" id="PF02597">
    <property type="entry name" value="ThiS"/>
    <property type="match status" value="1"/>
</dbReference>
<organism evidence="1 2">
    <name type="scientific">Campylobacter mucosalis CCUG 21559</name>
    <dbReference type="NCBI Taxonomy" id="1032067"/>
    <lineage>
        <taxon>Bacteria</taxon>
        <taxon>Pseudomonadati</taxon>
        <taxon>Campylobacterota</taxon>
        <taxon>Epsilonproteobacteria</taxon>
        <taxon>Campylobacterales</taxon>
        <taxon>Campylobacteraceae</taxon>
        <taxon>Campylobacter</taxon>
    </lineage>
</organism>
<name>A0A6G5QEZ6_9BACT</name>
<evidence type="ECO:0000313" key="2">
    <source>
        <dbReference type="Proteomes" id="UP000503264"/>
    </source>
</evidence>
<evidence type="ECO:0000313" key="1">
    <source>
        <dbReference type="EMBL" id="QCD44222.1"/>
    </source>
</evidence>
<dbReference type="GO" id="GO:0030366">
    <property type="term" value="F:molybdopterin synthase activity"/>
    <property type="evidence" value="ECO:0007669"/>
    <property type="project" value="UniProtKB-EC"/>
</dbReference>
<protein>
    <submittedName>
        <fullName evidence="1">Molybdopterin synthase, small subunit</fullName>
        <ecNumber evidence="1">2.8.1.12</ecNumber>
    </submittedName>
</protein>
<dbReference type="Gene3D" id="3.10.20.30">
    <property type="match status" value="1"/>
</dbReference>
<gene>
    <name evidence="1" type="primary">moaD</name>
    <name evidence="1" type="ORF">CMUC_0409</name>
</gene>
<keyword evidence="2" id="KW-1185">Reference proteome</keyword>
<reference evidence="1 2" key="1">
    <citation type="submission" date="2016-07" db="EMBL/GenBank/DDBJ databases">
        <title>Comparative genomics of the Campylobacter concisus group.</title>
        <authorList>
            <person name="Miller W.G."/>
            <person name="Yee E."/>
            <person name="Chapman M.H."/>
            <person name="Huynh S."/>
            <person name="Bono J.L."/>
            <person name="On S.L.W."/>
            <person name="StLeger J."/>
            <person name="Foster G."/>
            <person name="Parker C.T."/>
        </authorList>
    </citation>
    <scope>NUCLEOTIDE SEQUENCE [LARGE SCALE GENOMIC DNA]</scope>
    <source>
        <strain evidence="1 2">CCUG 21559</strain>
    </source>
</reference>
<dbReference type="EC" id="2.8.1.12" evidence="1"/>
<dbReference type="RefSeq" id="WP_034968503.1">
    <property type="nucleotide sequence ID" value="NZ_CP012542.1"/>
</dbReference>
<dbReference type="EMBL" id="CP012542">
    <property type="protein sequence ID" value="QCD44222.1"/>
    <property type="molecule type" value="Genomic_DNA"/>
</dbReference>
<dbReference type="AlphaFoldDB" id="A0A6G5QEZ6"/>
<proteinExistence type="predicted"/>
<dbReference type="SUPFAM" id="SSF54285">
    <property type="entry name" value="MoaD/ThiS"/>
    <property type="match status" value="1"/>
</dbReference>
<dbReference type="InterPro" id="IPR003749">
    <property type="entry name" value="ThiS/MoaD-like"/>
</dbReference>
<dbReference type="InterPro" id="IPR016155">
    <property type="entry name" value="Mopterin_synth/thiamin_S_b"/>
</dbReference>
<sequence length="75" mass="8466">MITVKFLGPIEFDDMKLDVKTLDELKQKLSEYNELELKEWLKICAVSVNDEIVTELNTPLRDGDVVCILPPVCGG</sequence>